<dbReference type="EMBL" id="PZJJ01000050">
    <property type="protein sequence ID" value="PTL37452.1"/>
    <property type="molecule type" value="Genomic_DNA"/>
</dbReference>
<name>A0A2T4U220_9BACI</name>
<gene>
    <name evidence="1" type="ORF">C6Y45_16385</name>
</gene>
<evidence type="ECO:0000313" key="2">
    <source>
        <dbReference type="Proteomes" id="UP000240509"/>
    </source>
</evidence>
<evidence type="ECO:0000313" key="1">
    <source>
        <dbReference type="EMBL" id="PTL37452.1"/>
    </source>
</evidence>
<accession>A0A2T4U220</accession>
<dbReference type="Proteomes" id="UP000240509">
    <property type="component" value="Unassembled WGS sequence"/>
</dbReference>
<keyword evidence="2" id="KW-1185">Reference proteome</keyword>
<proteinExistence type="predicted"/>
<reference evidence="1 2" key="1">
    <citation type="submission" date="2018-03" db="EMBL/GenBank/DDBJ databases">
        <title>Alkalicoccus saliphilus sp. nov., isolated from a mineral pool.</title>
        <authorList>
            <person name="Zhao B."/>
        </authorList>
    </citation>
    <scope>NUCLEOTIDE SEQUENCE [LARGE SCALE GENOMIC DNA]</scope>
    <source>
        <strain evidence="1 2">6AG</strain>
    </source>
</reference>
<sequence>MLFQSFFIKDALNIAPFVMEITLLHFRRGLPEGLFSTDFGGKYVRQNGFSNCADPLGVPTSAAQH</sequence>
<organism evidence="1 2">
    <name type="scientific">Alkalicoccus saliphilus</name>
    <dbReference type="NCBI Taxonomy" id="200989"/>
    <lineage>
        <taxon>Bacteria</taxon>
        <taxon>Bacillati</taxon>
        <taxon>Bacillota</taxon>
        <taxon>Bacilli</taxon>
        <taxon>Bacillales</taxon>
        <taxon>Bacillaceae</taxon>
        <taxon>Alkalicoccus</taxon>
    </lineage>
</organism>
<dbReference type="AlphaFoldDB" id="A0A2T4U220"/>
<comment type="caution">
    <text evidence="1">The sequence shown here is derived from an EMBL/GenBank/DDBJ whole genome shotgun (WGS) entry which is preliminary data.</text>
</comment>
<protein>
    <submittedName>
        <fullName evidence="1">Uncharacterized protein</fullName>
    </submittedName>
</protein>